<dbReference type="Gene3D" id="6.10.130.10">
    <property type="entry name" value="Ubiquitin-protein ligase E3A, N-terminal zinc-binding domain (AZUL)"/>
    <property type="match status" value="1"/>
</dbReference>
<protein>
    <submittedName>
        <fullName evidence="8">Uncharacterized protein</fullName>
    </submittedName>
</protein>
<dbReference type="GO" id="GO:0006511">
    <property type="term" value="P:ubiquitin-dependent protein catabolic process"/>
    <property type="evidence" value="ECO:0007669"/>
    <property type="project" value="InterPro"/>
</dbReference>
<feature type="region of interest" description="Disordered" evidence="3">
    <location>
        <begin position="467"/>
        <end position="492"/>
    </location>
</feature>
<feature type="domain" description="Ubiquitin-protein ligase E3A N-terminal zinc-binding" evidence="5">
    <location>
        <begin position="728"/>
        <end position="756"/>
    </location>
</feature>
<dbReference type="VEuPathDB" id="FungiDB:MFRU_009g01550"/>
<dbReference type="AlphaFoldDB" id="A0A5M9KBE2"/>
<evidence type="ECO:0000313" key="9">
    <source>
        <dbReference type="Proteomes" id="UP000322873"/>
    </source>
</evidence>
<dbReference type="Pfam" id="PF24842">
    <property type="entry name" value="UFD1_N2"/>
    <property type="match status" value="1"/>
</dbReference>
<dbReference type="InterPro" id="IPR056012">
    <property type="entry name" value="DUF7590"/>
</dbReference>
<dbReference type="Pfam" id="PF24503">
    <property type="entry name" value="DUF7590"/>
    <property type="match status" value="1"/>
</dbReference>
<evidence type="ECO:0000259" key="6">
    <source>
        <dbReference type="Pfam" id="PF24503"/>
    </source>
</evidence>
<organism evidence="8 9">
    <name type="scientific">Monilinia fructicola</name>
    <name type="common">Brown rot fungus</name>
    <name type="synonym">Ciboria fructicola</name>
    <dbReference type="NCBI Taxonomy" id="38448"/>
    <lineage>
        <taxon>Eukaryota</taxon>
        <taxon>Fungi</taxon>
        <taxon>Dikarya</taxon>
        <taxon>Ascomycota</taxon>
        <taxon>Pezizomycotina</taxon>
        <taxon>Leotiomycetes</taxon>
        <taxon>Helotiales</taxon>
        <taxon>Sclerotiniaceae</taxon>
        <taxon>Monilinia</taxon>
    </lineage>
</organism>
<comment type="similarity">
    <text evidence="1">Belongs to the UFD1 family.</text>
</comment>
<dbReference type="InterPro" id="IPR055417">
    <property type="entry name" value="UFD1_N1"/>
</dbReference>
<dbReference type="InterPro" id="IPR042299">
    <property type="entry name" value="Ufd1-like_Nn"/>
</dbReference>
<dbReference type="GO" id="GO:0036503">
    <property type="term" value="P:ERAD pathway"/>
    <property type="evidence" value="ECO:0007669"/>
    <property type="project" value="TreeGrafter"/>
</dbReference>
<accession>A0A5M9KBE2</accession>
<dbReference type="PANTHER" id="PTHR12555:SF15">
    <property type="entry name" value="FUSION DEGRADATION PROTEIN (UFD1), PUTATIVE (AFU_ORTHOLOGUE AFUA_4G04640)-RELATED"/>
    <property type="match status" value="1"/>
</dbReference>
<evidence type="ECO:0000256" key="3">
    <source>
        <dbReference type="SAM" id="MobiDB-lite"/>
    </source>
</evidence>
<feature type="domain" description="Ubiquitin fusion degradation protein UFD1 N-terminal subdomain 2" evidence="7">
    <location>
        <begin position="243"/>
        <end position="319"/>
    </location>
</feature>
<dbReference type="GO" id="GO:0034098">
    <property type="term" value="C:VCP-NPL4-UFD1 AAA ATPase complex"/>
    <property type="evidence" value="ECO:0007669"/>
    <property type="project" value="TreeGrafter"/>
</dbReference>
<evidence type="ECO:0000259" key="5">
    <source>
        <dbReference type="Pfam" id="PF16558"/>
    </source>
</evidence>
<evidence type="ECO:0000313" key="8">
    <source>
        <dbReference type="EMBL" id="KAA8576235.1"/>
    </source>
</evidence>
<reference evidence="8 9" key="1">
    <citation type="submission" date="2019-06" db="EMBL/GenBank/DDBJ databases">
        <title>Genome Sequence of the Brown Rot Fungal Pathogen Monilinia fructicola.</title>
        <authorList>
            <person name="De Miccolis Angelini R.M."/>
            <person name="Landi L."/>
            <person name="Abate D."/>
            <person name="Pollastro S."/>
            <person name="Romanazzi G."/>
            <person name="Faretra F."/>
        </authorList>
    </citation>
    <scope>NUCLEOTIDE SEQUENCE [LARGE SCALE GENOMIC DNA]</scope>
    <source>
        <strain evidence="8 9">Mfrc123</strain>
    </source>
</reference>
<dbReference type="EMBL" id="VICG01000001">
    <property type="protein sequence ID" value="KAA8576235.1"/>
    <property type="molecule type" value="Genomic_DNA"/>
</dbReference>
<dbReference type="InterPro" id="IPR032353">
    <property type="entry name" value="AZUL"/>
</dbReference>
<dbReference type="Pfam" id="PF16558">
    <property type="entry name" value="AZUL"/>
    <property type="match status" value="1"/>
</dbReference>
<dbReference type="InterPro" id="IPR055418">
    <property type="entry name" value="UFD1_N2"/>
</dbReference>
<dbReference type="Gene3D" id="2.40.40.50">
    <property type="entry name" value="Ubiquitin fusion degradation protein UFD1, N-terminal domain"/>
    <property type="match status" value="1"/>
</dbReference>
<gene>
    <name evidence="8" type="ORF">EYC84_006386</name>
</gene>
<dbReference type="Proteomes" id="UP000322873">
    <property type="component" value="Unassembled WGS sequence"/>
</dbReference>
<dbReference type="PANTHER" id="PTHR12555">
    <property type="entry name" value="UBIQUITIN FUSION DEGRADATON PROTEIN 1"/>
    <property type="match status" value="1"/>
</dbReference>
<keyword evidence="2" id="KW-0833">Ubl conjugation pathway</keyword>
<comment type="caution">
    <text evidence="8">The sequence shown here is derived from an EMBL/GenBank/DDBJ whole genome shotgun (WGS) entry which is preliminary data.</text>
</comment>
<dbReference type="GO" id="GO:0031593">
    <property type="term" value="F:polyubiquitin modification-dependent protein binding"/>
    <property type="evidence" value="ECO:0007669"/>
    <property type="project" value="TreeGrafter"/>
</dbReference>
<feature type="region of interest" description="Disordered" evidence="3">
    <location>
        <begin position="187"/>
        <end position="210"/>
    </location>
</feature>
<name>A0A5M9KBE2_MONFR</name>
<feature type="domain" description="Ubiquitin fusion degradation protein UFD1 N-terminal subdomain 1" evidence="4">
    <location>
        <begin position="136"/>
        <end position="183"/>
    </location>
</feature>
<evidence type="ECO:0000259" key="4">
    <source>
        <dbReference type="Pfam" id="PF03152"/>
    </source>
</evidence>
<sequence>MWSAAKPQTVTATATATVTLMHFTTILGGWSKNKILQSKAQQTCNTQVSTRSPDNMAETPDISLTWSSVYKVAPKDSISLPGDKILLPQSALEQLLAASTVTVNSNSRPNNVTFDPFNPYSLAAARIEQSQWRDTQQQLPHPLTFRLVNSKNGNIVHAGIREFSADEGEVVLSSFLLEALGIAAPIRKPTPSPKAESRRGSPDAPIDLTDSPSIDLTRDEIIDLEDEIEEFAQITVHAKQLPKGTYVRLRPLEAGYNPEDWKSLLEKHLRENFTTLTNGEILTVRGSKSEEFRFLIDKFAPEGDGICVVDTDLEVDIEALNEEQARETLKQIMAKAQKAPGTAQGSSVGGDLDIWKASQGQVAEGDYVDYTLPSWDRSHGLDIELSLEGDGDVELFISPQSAHQRAKPREDEHVLGDFSNNTTKRIAIESSNVELEGAEALFISIYCRGSLAEPSHGPRKYSLRVRSLEKGASNGSSTNPVPIEEDTEMHGSDEEECKNCHQWVPKRTMMLHENFCLRNNISCPHCNNVFQKKSQEWQDHWHCPHDSTHGNSPESKTKHDSVFHESRQCPNCPYEATNLRDLATHRTSVCPGKIILCQFCHLEVPQEGDPFDPSPESLISGLTAHELADGARTTECHLCSKIVRLRDMSTHLKHHELEKNNRFKPEICRNINCGRTLDGVGKNGEVGAGSRMGQGPGNDLGLCSICFGPLYVSMHDPLGKAMKRRVERRYLSQMITGCGKKWCTNIYCKTARAKEAKVPQVALTAKDALPQIQPLIAQMDDKTEPMYFCVDEGNQKRRNLAEMLAMEAGGWELEWCIAACEAEGANIDRVRTWLNNWAPRKA</sequence>
<keyword evidence="9" id="KW-1185">Reference proteome</keyword>
<proteinExistence type="inferred from homology"/>
<dbReference type="InterPro" id="IPR042556">
    <property type="entry name" value="AZUL_sf"/>
</dbReference>
<dbReference type="Gene3D" id="3.10.330.10">
    <property type="match status" value="1"/>
</dbReference>
<feature type="domain" description="DUF7590" evidence="6">
    <location>
        <begin position="345"/>
        <end position="467"/>
    </location>
</feature>
<evidence type="ECO:0000256" key="2">
    <source>
        <dbReference type="ARBA" id="ARBA00022786"/>
    </source>
</evidence>
<dbReference type="Pfam" id="PF23580">
    <property type="entry name" value="Znf_XAF1_N"/>
    <property type="match status" value="1"/>
</dbReference>
<evidence type="ECO:0000256" key="1">
    <source>
        <dbReference type="ARBA" id="ARBA00006043"/>
    </source>
</evidence>
<dbReference type="InterPro" id="IPR004854">
    <property type="entry name" value="Ufd1-like"/>
</dbReference>
<evidence type="ECO:0000259" key="7">
    <source>
        <dbReference type="Pfam" id="PF24842"/>
    </source>
</evidence>
<dbReference type="Pfam" id="PF03152">
    <property type="entry name" value="UFD1_N1"/>
    <property type="match status" value="1"/>
</dbReference>